<feature type="active site" description="Proton donor" evidence="8">
    <location>
        <position position="37"/>
    </location>
</feature>
<feature type="binding site" evidence="8">
    <location>
        <position position="153"/>
    </location>
    <ligand>
        <name>(R)-pantoate</name>
        <dbReference type="ChEBI" id="CHEBI:15980"/>
    </ligand>
</feature>
<dbReference type="AlphaFoldDB" id="A0A1I3G7R1"/>
<comment type="miscellaneous">
    <text evidence="8">The reaction proceeds by a bi uni uni bi ping pong mechanism.</text>
</comment>
<dbReference type="FunFam" id="3.40.50.620:FF:000013">
    <property type="entry name" value="Pantothenate synthetase"/>
    <property type="match status" value="1"/>
</dbReference>
<feature type="binding site" evidence="8">
    <location>
        <begin position="147"/>
        <end position="150"/>
    </location>
    <ligand>
        <name>ATP</name>
        <dbReference type="ChEBI" id="CHEBI:30616"/>
    </ligand>
</feature>
<gene>
    <name evidence="8" type="primary">panC</name>
    <name evidence="9" type="ORF">SAMN05421753_106224</name>
</gene>
<name>A0A1I3G7R1_9PLAN</name>
<evidence type="ECO:0000256" key="5">
    <source>
        <dbReference type="ARBA" id="ARBA00022741"/>
    </source>
</evidence>
<dbReference type="InterPro" id="IPR042176">
    <property type="entry name" value="Pantoate_ligase_C"/>
</dbReference>
<keyword evidence="6 8" id="KW-0067">ATP-binding</keyword>
<feature type="binding site" evidence="8">
    <location>
        <begin position="30"/>
        <end position="37"/>
    </location>
    <ligand>
        <name>ATP</name>
        <dbReference type="ChEBI" id="CHEBI:30616"/>
    </ligand>
</feature>
<sequence>MDVTGEIGEVRRLVAAARQRGCGIGCVPTMGALHPGHVSLVAECRKRVDYTVLTIFVNPTQFAPHEDLNKYPRPIEADLAACRAAGVDCVFMPEISSLYPPGYDTWVTVEGMSSLLEGEFRPGHFRGVATIVAKLFNIVHPDIACFGSKDYQQQSLIRQMVRDLNQPVEIVVCPTIREPDGLAMSSRNVYLSPSDRETAVVLSRSLRTAEQALLSGERDVAAVEARMRAELESKPNVRVQYAVIRDPVTLQPLTESQPEMVGLIAAYVGQTRLIDHLTIRLPRS</sequence>
<proteinExistence type="inferred from homology"/>
<feature type="binding site" evidence="8">
    <location>
        <position position="176"/>
    </location>
    <ligand>
        <name>ATP</name>
        <dbReference type="ChEBI" id="CHEBI:30616"/>
    </ligand>
</feature>
<feature type="binding site" evidence="8">
    <location>
        <begin position="184"/>
        <end position="187"/>
    </location>
    <ligand>
        <name>ATP</name>
        <dbReference type="ChEBI" id="CHEBI:30616"/>
    </ligand>
</feature>
<evidence type="ECO:0000256" key="4">
    <source>
        <dbReference type="ARBA" id="ARBA00022655"/>
    </source>
</evidence>
<dbReference type="InterPro" id="IPR014729">
    <property type="entry name" value="Rossmann-like_a/b/a_fold"/>
</dbReference>
<dbReference type="NCBIfam" id="TIGR00018">
    <property type="entry name" value="panC"/>
    <property type="match status" value="1"/>
</dbReference>
<evidence type="ECO:0000256" key="1">
    <source>
        <dbReference type="ARBA" id="ARBA00004990"/>
    </source>
</evidence>
<keyword evidence="8" id="KW-0963">Cytoplasm</keyword>
<comment type="pathway">
    <text evidence="1 8">Cofactor biosynthesis; (R)-pantothenate biosynthesis; (R)-pantothenate from (R)-pantoate and beta-alanine: step 1/1.</text>
</comment>
<evidence type="ECO:0000256" key="6">
    <source>
        <dbReference type="ARBA" id="ARBA00022840"/>
    </source>
</evidence>
<dbReference type="EC" id="6.3.2.1" evidence="8"/>
<dbReference type="HAMAP" id="MF_00158">
    <property type="entry name" value="PanC"/>
    <property type="match status" value="1"/>
</dbReference>
<dbReference type="CDD" id="cd00560">
    <property type="entry name" value="PanC"/>
    <property type="match status" value="1"/>
</dbReference>
<comment type="catalytic activity">
    <reaction evidence="7 8">
        <text>(R)-pantoate + beta-alanine + ATP = (R)-pantothenate + AMP + diphosphate + H(+)</text>
        <dbReference type="Rhea" id="RHEA:10912"/>
        <dbReference type="ChEBI" id="CHEBI:15378"/>
        <dbReference type="ChEBI" id="CHEBI:15980"/>
        <dbReference type="ChEBI" id="CHEBI:29032"/>
        <dbReference type="ChEBI" id="CHEBI:30616"/>
        <dbReference type="ChEBI" id="CHEBI:33019"/>
        <dbReference type="ChEBI" id="CHEBI:57966"/>
        <dbReference type="ChEBI" id="CHEBI:456215"/>
        <dbReference type="EC" id="6.3.2.1"/>
    </reaction>
</comment>
<protein>
    <recommendedName>
        <fullName evidence="8">Pantothenate synthetase</fullName>
        <shortName evidence="8">PS</shortName>
        <ecNumber evidence="8">6.3.2.1</ecNumber>
    </recommendedName>
    <alternativeName>
        <fullName evidence="8">Pantoate--beta-alanine ligase</fullName>
    </alternativeName>
    <alternativeName>
        <fullName evidence="8">Pantoate-activating enzyme</fullName>
    </alternativeName>
</protein>
<dbReference type="Proteomes" id="UP000199518">
    <property type="component" value="Unassembled WGS sequence"/>
</dbReference>
<evidence type="ECO:0000313" key="10">
    <source>
        <dbReference type="Proteomes" id="UP000199518"/>
    </source>
</evidence>
<dbReference type="OrthoDB" id="9773087at2"/>
<comment type="similarity">
    <text evidence="2 8">Belongs to the pantothenate synthetase family.</text>
</comment>
<dbReference type="UniPathway" id="UPA00028">
    <property type="reaction ID" value="UER00005"/>
</dbReference>
<dbReference type="PANTHER" id="PTHR21299:SF1">
    <property type="entry name" value="PANTOATE--BETA-ALANINE LIGASE"/>
    <property type="match status" value="1"/>
</dbReference>
<evidence type="ECO:0000313" key="9">
    <source>
        <dbReference type="EMBL" id="SFI19437.1"/>
    </source>
</evidence>
<dbReference type="PANTHER" id="PTHR21299">
    <property type="entry name" value="CYTIDYLATE KINASE/PANTOATE-BETA-ALANINE LIGASE"/>
    <property type="match status" value="1"/>
</dbReference>
<evidence type="ECO:0000256" key="3">
    <source>
        <dbReference type="ARBA" id="ARBA00022598"/>
    </source>
</evidence>
<evidence type="ECO:0000256" key="8">
    <source>
        <dbReference type="HAMAP-Rule" id="MF_00158"/>
    </source>
</evidence>
<keyword evidence="4 8" id="KW-0566">Pantothenate biosynthesis</keyword>
<dbReference type="Gene3D" id="3.40.50.620">
    <property type="entry name" value="HUPs"/>
    <property type="match status" value="1"/>
</dbReference>
<dbReference type="GO" id="GO:0005524">
    <property type="term" value="F:ATP binding"/>
    <property type="evidence" value="ECO:0007669"/>
    <property type="project" value="UniProtKB-KW"/>
</dbReference>
<dbReference type="EMBL" id="FOQD01000006">
    <property type="protein sequence ID" value="SFI19437.1"/>
    <property type="molecule type" value="Genomic_DNA"/>
</dbReference>
<evidence type="ECO:0000256" key="2">
    <source>
        <dbReference type="ARBA" id="ARBA00009256"/>
    </source>
</evidence>
<organism evidence="9 10">
    <name type="scientific">Planctomicrobium piriforme</name>
    <dbReference type="NCBI Taxonomy" id="1576369"/>
    <lineage>
        <taxon>Bacteria</taxon>
        <taxon>Pseudomonadati</taxon>
        <taxon>Planctomycetota</taxon>
        <taxon>Planctomycetia</taxon>
        <taxon>Planctomycetales</taxon>
        <taxon>Planctomycetaceae</taxon>
        <taxon>Planctomicrobium</taxon>
    </lineage>
</organism>
<feature type="binding site" evidence="8">
    <location>
        <position position="61"/>
    </location>
    <ligand>
        <name>(R)-pantoate</name>
        <dbReference type="ChEBI" id="CHEBI:15980"/>
    </ligand>
</feature>
<keyword evidence="10" id="KW-1185">Reference proteome</keyword>
<evidence type="ECO:0000256" key="7">
    <source>
        <dbReference type="ARBA" id="ARBA00048258"/>
    </source>
</evidence>
<dbReference type="RefSeq" id="WP_092049680.1">
    <property type="nucleotide sequence ID" value="NZ_FOQD01000006.1"/>
</dbReference>
<keyword evidence="5 8" id="KW-0547">Nucleotide-binding</keyword>
<reference evidence="10" key="1">
    <citation type="submission" date="2016-10" db="EMBL/GenBank/DDBJ databases">
        <authorList>
            <person name="Varghese N."/>
            <person name="Submissions S."/>
        </authorList>
    </citation>
    <scope>NUCLEOTIDE SEQUENCE [LARGE SCALE GENOMIC DNA]</scope>
    <source>
        <strain evidence="10">DSM 26348</strain>
    </source>
</reference>
<dbReference type="SUPFAM" id="SSF52374">
    <property type="entry name" value="Nucleotidylyl transferase"/>
    <property type="match status" value="1"/>
</dbReference>
<dbReference type="GO" id="GO:0015940">
    <property type="term" value="P:pantothenate biosynthetic process"/>
    <property type="evidence" value="ECO:0007669"/>
    <property type="project" value="UniProtKB-UniRule"/>
</dbReference>
<feature type="binding site" evidence="8">
    <location>
        <position position="61"/>
    </location>
    <ligand>
        <name>beta-alanine</name>
        <dbReference type="ChEBI" id="CHEBI:57966"/>
    </ligand>
</feature>
<dbReference type="GO" id="GO:0005829">
    <property type="term" value="C:cytosol"/>
    <property type="evidence" value="ECO:0007669"/>
    <property type="project" value="TreeGrafter"/>
</dbReference>
<dbReference type="Pfam" id="PF02569">
    <property type="entry name" value="Pantoate_ligase"/>
    <property type="match status" value="1"/>
</dbReference>
<comment type="subcellular location">
    <subcellularLocation>
        <location evidence="8">Cytoplasm</location>
    </subcellularLocation>
</comment>
<comment type="function">
    <text evidence="8">Catalyzes the condensation of pantoate with beta-alanine in an ATP-dependent reaction via a pantoyl-adenylate intermediate.</text>
</comment>
<comment type="subunit">
    <text evidence="8">Homodimer.</text>
</comment>
<dbReference type="GO" id="GO:0004592">
    <property type="term" value="F:pantoate-beta-alanine ligase activity"/>
    <property type="evidence" value="ECO:0007669"/>
    <property type="project" value="UniProtKB-UniRule"/>
</dbReference>
<dbReference type="Gene3D" id="3.30.1300.10">
    <property type="entry name" value="Pantoate-beta-alanine ligase, C-terminal domain"/>
    <property type="match status" value="1"/>
</dbReference>
<keyword evidence="3 8" id="KW-0436">Ligase</keyword>
<dbReference type="STRING" id="1576369.SAMN05421753_106224"/>
<accession>A0A1I3G7R1</accession>
<dbReference type="InterPro" id="IPR003721">
    <property type="entry name" value="Pantoate_ligase"/>
</dbReference>
<dbReference type="FunFam" id="3.30.1300.10:FF:000001">
    <property type="entry name" value="Pantothenate synthetase"/>
    <property type="match status" value="1"/>
</dbReference>